<evidence type="ECO:0000313" key="1">
    <source>
        <dbReference type="EMBL" id="OGZ06273.1"/>
    </source>
</evidence>
<organism evidence="1 2">
    <name type="scientific">Candidatus Lloydbacteria bacterium RIFCSPHIGHO2_01_FULL_49_22</name>
    <dbReference type="NCBI Taxonomy" id="1798658"/>
    <lineage>
        <taxon>Bacteria</taxon>
        <taxon>Candidatus Lloydiibacteriota</taxon>
    </lineage>
</organism>
<gene>
    <name evidence="1" type="ORF">A2845_00505</name>
</gene>
<dbReference type="EMBL" id="MHLI01000004">
    <property type="protein sequence ID" value="OGZ06273.1"/>
    <property type="molecule type" value="Genomic_DNA"/>
</dbReference>
<comment type="caution">
    <text evidence="1">The sequence shown here is derived from an EMBL/GenBank/DDBJ whole genome shotgun (WGS) entry which is preliminary data.</text>
</comment>
<accession>A0A1G2CY13</accession>
<sequence length="97" mass="11164">MTKATSARMTPYDFHTSVLLPKKYPMLMNMSDQIHEERSMRDANTPRWTRPRAAGIGTNTLIAGRSFPIKRNQRPFFLNTISTLLISAFRNMPNFST</sequence>
<proteinExistence type="predicted"/>
<dbReference type="AlphaFoldDB" id="A0A1G2CY13"/>
<protein>
    <submittedName>
        <fullName evidence="1">Uncharacterized protein</fullName>
    </submittedName>
</protein>
<reference evidence="1 2" key="1">
    <citation type="journal article" date="2016" name="Nat. Commun.">
        <title>Thousands of microbial genomes shed light on interconnected biogeochemical processes in an aquifer system.</title>
        <authorList>
            <person name="Anantharaman K."/>
            <person name="Brown C.T."/>
            <person name="Hug L.A."/>
            <person name="Sharon I."/>
            <person name="Castelle C.J."/>
            <person name="Probst A.J."/>
            <person name="Thomas B.C."/>
            <person name="Singh A."/>
            <person name="Wilkins M.J."/>
            <person name="Karaoz U."/>
            <person name="Brodie E.L."/>
            <person name="Williams K.H."/>
            <person name="Hubbard S.S."/>
            <person name="Banfield J.F."/>
        </authorList>
    </citation>
    <scope>NUCLEOTIDE SEQUENCE [LARGE SCALE GENOMIC DNA]</scope>
</reference>
<dbReference type="Proteomes" id="UP000177122">
    <property type="component" value="Unassembled WGS sequence"/>
</dbReference>
<evidence type="ECO:0000313" key="2">
    <source>
        <dbReference type="Proteomes" id="UP000177122"/>
    </source>
</evidence>
<name>A0A1G2CY13_9BACT</name>